<feature type="compositionally biased region" description="Polar residues" evidence="1">
    <location>
        <begin position="27"/>
        <end position="37"/>
    </location>
</feature>
<evidence type="ECO:0008006" key="4">
    <source>
        <dbReference type="Google" id="ProtNLM"/>
    </source>
</evidence>
<comment type="caution">
    <text evidence="2">The sequence shown here is derived from an EMBL/GenBank/DDBJ whole genome shotgun (WGS) entry which is preliminary data.</text>
</comment>
<organism evidence="2 3">
    <name type="scientific">Mycobacterium angelicum</name>
    <dbReference type="NCBI Taxonomy" id="470074"/>
    <lineage>
        <taxon>Bacteria</taxon>
        <taxon>Bacillati</taxon>
        <taxon>Actinomycetota</taxon>
        <taxon>Actinomycetes</taxon>
        <taxon>Mycobacteriales</taxon>
        <taxon>Mycobacteriaceae</taxon>
        <taxon>Mycobacterium</taxon>
    </lineage>
</organism>
<reference evidence="2 3" key="1">
    <citation type="submission" date="2017-02" db="EMBL/GenBank/DDBJ databases">
        <title>The new phylogeny of genus Mycobacterium.</title>
        <authorList>
            <person name="Tortoli E."/>
            <person name="Trovato A."/>
            <person name="Cirillo D.M."/>
        </authorList>
    </citation>
    <scope>NUCLEOTIDE SEQUENCE [LARGE SCALE GENOMIC DNA]</scope>
    <source>
        <strain evidence="2 3">DSM 45057</strain>
    </source>
</reference>
<name>A0A1X0A193_MYCAN</name>
<keyword evidence="3" id="KW-1185">Reference proteome</keyword>
<protein>
    <recommendedName>
        <fullName evidence="4">Nucleotide exchange factor GrpE</fullName>
    </recommendedName>
</protein>
<sequence>MDDQESTQNDENMPPNTEVAATEENAPETQSGGNNDETAGDTFPRSYVEDLRKESAGYRDRAKQAEDRADALAKQLHAELVKATGKLENPADLPFDSSHIEHPEKLAEAIDALLADRPYFAKRKIAGDIGQGNRGTAEPVSLLGLLKGAI</sequence>
<dbReference type="EMBL" id="MVHE01000006">
    <property type="protein sequence ID" value="ORA23831.1"/>
    <property type="molecule type" value="Genomic_DNA"/>
</dbReference>
<gene>
    <name evidence="2" type="ORF">BST12_06655</name>
</gene>
<evidence type="ECO:0000313" key="2">
    <source>
        <dbReference type="EMBL" id="ORA23831.1"/>
    </source>
</evidence>
<dbReference type="AlphaFoldDB" id="A0A1X0A193"/>
<proteinExistence type="predicted"/>
<dbReference type="RefSeq" id="WP_245850105.1">
    <property type="nucleotide sequence ID" value="NZ_JACKTS010000016.1"/>
</dbReference>
<dbReference type="Proteomes" id="UP000192284">
    <property type="component" value="Unassembled WGS sequence"/>
</dbReference>
<evidence type="ECO:0000313" key="3">
    <source>
        <dbReference type="Proteomes" id="UP000192284"/>
    </source>
</evidence>
<feature type="region of interest" description="Disordered" evidence="1">
    <location>
        <begin position="1"/>
        <end position="66"/>
    </location>
</feature>
<evidence type="ECO:0000256" key="1">
    <source>
        <dbReference type="SAM" id="MobiDB-lite"/>
    </source>
</evidence>
<accession>A0A1X0A193</accession>
<feature type="compositionally biased region" description="Polar residues" evidence="1">
    <location>
        <begin position="1"/>
        <end position="15"/>
    </location>
</feature>
<feature type="compositionally biased region" description="Basic and acidic residues" evidence="1">
    <location>
        <begin position="47"/>
        <end position="66"/>
    </location>
</feature>